<evidence type="ECO:0000313" key="3">
    <source>
        <dbReference type="Proteomes" id="UP001143480"/>
    </source>
</evidence>
<accession>A0A9W6KP96</accession>
<dbReference type="Proteomes" id="UP001143480">
    <property type="component" value="Unassembled WGS sequence"/>
</dbReference>
<reference evidence="2" key="2">
    <citation type="submission" date="2023-01" db="EMBL/GenBank/DDBJ databases">
        <authorList>
            <person name="Sun Q."/>
            <person name="Evtushenko L."/>
        </authorList>
    </citation>
    <scope>NUCLEOTIDE SEQUENCE</scope>
    <source>
        <strain evidence="2">VKM Ac-1321</strain>
    </source>
</reference>
<dbReference type="EMBL" id="BSFP01000046">
    <property type="protein sequence ID" value="GLL04545.1"/>
    <property type="molecule type" value="Genomic_DNA"/>
</dbReference>
<gene>
    <name evidence="2" type="ORF">GCM10017581_062920</name>
</gene>
<name>A0A9W6KP96_9ACTN</name>
<dbReference type="AlphaFoldDB" id="A0A9W6KP96"/>
<dbReference type="RefSeq" id="WP_261961026.1">
    <property type="nucleotide sequence ID" value="NZ_BAAAXA010000001.1"/>
</dbReference>
<dbReference type="Gene3D" id="3.90.1150.200">
    <property type="match status" value="1"/>
</dbReference>
<reference evidence="2" key="1">
    <citation type="journal article" date="2014" name="Int. J. Syst. Evol. Microbiol.">
        <title>Complete genome sequence of Corynebacterium casei LMG S-19264T (=DSM 44701T), isolated from a smear-ripened cheese.</title>
        <authorList>
            <consortium name="US DOE Joint Genome Institute (JGI-PGF)"/>
            <person name="Walter F."/>
            <person name="Albersmeier A."/>
            <person name="Kalinowski J."/>
            <person name="Ruckert C."/>
        </authorList>
    </citation>
    <scope>NUCLEOTIDE SEQUENCE</scope>
    <source>
        <strain evidence="2">VKM Ac-1321</strain>
    </source>
</reference>
<dbReference type="SUPFAM" id="SSF159888">
    <property type="entry name" value="YdhG-like"/>
    <property type="match status" value="1"/>
</dbReference>
<evidence type="ECO:0000313" key="2">
    <source>
        <dbReference type="EMBL" id="GLL04545.1"/>
    </source>
</evidence>
<evidence type="ECO:0000256" key="1">
    <source>
        <dbReference type="SAM" id="MobiDB-lite"/>
    </source>
</evidence>
<feature type="compositionally biased region" description="Low complexity" evidence="1">
    <location>
        <begin position="8"/>
        <end position="17"/>
    </location>
</feature>
<evidence type="ECO:0008006" key="4">
    <source>
        <dbReference type="Google" id="ProtNLM"/>
    </source>
</evidence>
<keyword evidence="3" id="KW-1185">Reference proteome</keyword>
<protein>
    <recommendedName>
        <fullName evidence="4">YdhG-like domain-containing protein</fullName>
    </recommendedName>
</protein>
<sequence>MPAKKRTATTSAGSSSAFNAEERAAMKEHAAEVRASARRGSKADKAAEDLQAMMDKIAEMEPADRDMAGRIHTLIMETAPDLSPKLWYGMPAYYKGPKSICFFQPATKFKTRYATLGFNHDAALDDGDLWPVAYAVNALTPAVESRIAELIKQAVS</sequence>
<organism evidence="2 3">
    <name type="scientific">Dactylosporangium matsuzakiense</name>
    <dbReference type="NCBI Taxonomy" id="53360"/>
    <lineage>
        <taxon>Bacteria</taxon>
        <taxon>Bacillati</taxon>
        <taxon>Actinomycetota</taxon>
        <taxon>Actinomycetes</taxon>
        <taxon>Micromonosporales</taxon>
        <taxon>Micromonosporaceae</taxon>
        <taxon>Dactylosporangium</taxon>
    </lineage>
</organism>
<comment type="caution">
    <text evidence="2">The sequence shown here is derived from an EMBL/GenBank/DDBJ whole genome shotgun (WGS) entry which is preliminary data.</text>
</comment>
<feature type="region of interest" description="Disordered" evidence="1">
    <location>
        <begin position="1"/>
        <end position="45"/>
    </location>
</feature>
<proteinExistence type="predicted"/>
<feature type="compositionally biased region" description="Basic and acidic residues" evidence="1">
    <location>
        <begin position="20"/>
        <end position="32"/>
    </location>
</feature>